<dbReference type="EMBL" id="JPMX01000087">
    <property type="protein sequence ID" value="KGH45215.1"/>
    <property type="molecule type" value="Genomic_DNA"/>
</dbReference>
<name>A0A098Y465_9ACTN</name>
<accession>A0A098Y465</accession>
<reference evidence="1 2" key="1">
    <citation type="submission" date="2014-07" db="EMBL/GenBank/DDBJ databases">
        <title>Biosystematic studies on Modestobacter strains isolated from extreme hyper-arid desert soil and from historic building.</title>
        <authorList>
            <person name="Bukarasam K."/>
            <person name="Bull A."/>
            <person name="Girard G."/>
            <person name="van Wezel G."/>
            <person name="Goodfellow M."/>
        </authorList>
    </citation>
    <scope>NUCLEOTIDE SEQUENCE [LARGE SCALE GENOMIC DNA]</scope>
    <source>
        <strain evidence="1 2">KNN45-2b</strain>
    </source>
</reference>
<evidence type="ECO:0000313" key="1">
    <source>
        <dbReference type="EMBL" id="KGH45215.1"/>
    </source>
</evidence>
<dbReference type="Pfam" id="PF11387">
    <property type="entry name" value="DUF2795"/>
    <property type="match status" value="1"/>
</dbReference>
<dbReference type="AlphaFoldDB" id="A0A098Y465"/>
<dbReference type="Proteomes" id="UP000029713">
    <property type="component" value="Unassembled WGS sequence"/>
</dbReference>
<sequence length="68" mass="7412">MTTTRTQVLDHIEAAFGHGPVTSDEMREAALASGADQDVLFLLDALPDRQFTSPREIWPHLPDLPVGG</sequence>
<protein>
    <recommendedName>
        <fullName evidence="3">DUF2795 domain-containing protein</fullName>
    </recommendedName>
</protein>
<comment type="caution">
    <text evidence="1">The sequence shown here is derived from an EMBL/GenBank/DDBJ whole genome shotgun (WGS) entry which is preliminary data.</text>
</comment>
<dbReference type="InterPro" id="IPR021527">
    <property type="entry name" value="DUF2795"/>
</dbReference>
<keyword evidence="2" id="KW-1185">Reference proteome</keyword>
<dbReference type="RefSeq" id="WP_036338331.1">
    <property type="nucleotide sequence ID" value="NZ_JPMX01000087.1"/>
</dbReference>
<gene>
    <name evidence="1" type="ORF">IN07_18645</name>
</gene>
<proteinExistence type="predicted"/>
<evidence type="ECO:0008006" key="3">
    <source>
        <dbReference type="Google" id="ProtNLM"/>
    </source>
</evidence>
<dbReference type="STRING" id="1522368.IN07_18645"/>
<evidence type="ECO:0000313" key="2">
    <source>
        <dbReference type="Proteomes" id="UP000029713"/>
    </source>
</evidence>
<dbReference type="OrthoDB" id="3698093at2"/>
<organism evidence="1 2">
    <name type="scientific">Modestobacter caceresii</name>
    <dbReference type="NCBI Taxonomy" id="1522368"/>
    <lineage>
        <taxon>Bacteria</taxon>
        <taxon>Bacillati</taxon>
        <taxon>Actinomycetota</taxon>
        <taxon>Actinomycetes</taxon>
        <taxon>Geodermatophilales</taxon>
        <taxon>Geodermatophilaceae</taxon>
        <taxon>Modestobacter</taxon>
    </lineage>
</organism>